<keyword evidence="2" id="KW-0812">Transmembrane</keyword>
<reference evidence="4" key="1">
    <citation type="submission" date="2017-09" db="EMBL/GenBank/DDBJ databases">
        <title>Depth-based differentiation of microbial function through sediment-hosted aquifers and enrichment of novel symbionts in the deep terrestrial subsurface.</title>
        <authorList>
            <person name="Probst A.J."/>
            <person name="Ladd B."/>
            <person name="Jarett J.K."/>
            <person name="Geller-Mcgrath D.E."/>
            <person name="Sieber C.M.K."/>
            <person name="Emerson J.B."/>
            <person name="Anantharaman K."/>
            <person name="Thomas B.C."/>
            <person name="Malmstrom R."/>
            <person name="Stieglmeier M."/>
            <person name="Klingl A."/>
            <person name="Woyke T."/>
            <person name="Ryan C.M."/>
            <person name="Banfield J.F."/>
        </authorList>
    </citation>
    <scope>NUCLEOTIDE SEQUENCE [LARGE SCALE GENOMIC DNA]</scope>
</reference>
<dbReference type="AlphaFoldDB" id="A0A2M6WBC5"/>
<name>A0A2M6WBC5_9BACT</name>
<feature type="compositionally biased region" description="Basic residues" evidence="1">
    <location>
        <begin position="105"/>
        <end position="117"/>
    </location>
</feature>
<feature type="transmembrane region" description="Helical" evidence="2">
    <location>
        <begin position="12"/>
        <end position="38"/>
    </location>
</feature>
<evidence type="ECO:0000313" key="3">
    <source>
        <dbReference type="EMBL" id="PIT90071.1"/>
    </source>
</evidence>
<organism evidence="3 4">
    <name type="scientific">Candidatus Kuenenbacteria bacterium CG10_big_fil_rev_8_21_14_0_10_36_11</name>
    <dbReference type="NCBI Taxonomy" id="1974618"/>
    <lineage>
        <taxon>Bacteria</taxon>
        <taxon>Candidatus Kueneniibacteriota</taxon>
    </lineage>
</organism>
<feature type="region of interest" description="Disordered" evidence="1">
    <location>
        <begin position="90"/>
        <end position="117"/>
    </location>
</feature>
<evidence type="ECO:0000256" key="2">
    <source>
        <dbReference type="SAM" id="Phobius"/>
    </source>
</evidence>
<evidence type="ECO:0000256" key="1">
    <source>
        <dbReference type="SAM" id="MobiDB-lite"/>
    </source>
</evidence>
<evidence type="ECO:0000313" key="4">
    <source>
        <dbReference type="Proteomes" id="UP000231464"/>
    </source>
</evidence>
<sequence length="117" mass="13445">MLDTSKDLLYLVISFCLIWITVFICWLLYYFIAIIGGVKKIIKGVEDKIEKVDALLNLVKEKVEHSATYLGLLVEGIAKVVGYLKDKKNNWQDQDDEDKPEEKPKKKSGKKVKVVEE</sequence>
<proteinExistence type="predicted"/>
<keyword evidence="2" id="KW-0472">Membrane</keyword>
<keyword evidence="2" id="KW-1133">Transmembrane helix</keyword>
<dbReference type="EMBL" id="PFBP01000007">
    <property type="protein sequence ID" value="PIT90071.1"/>
    <property type="molecule type" value="Genomic_DNA"/>
</dbReference>
<accession>A0A2M6WBC5</accession>
<protein>
    <submittedName>
        <fullName evidence="3">Uncharacterized protein</fullName>
    </submittedName>
</protein>
<gene>
    <name evidence="3" type="ORF">COU23_00515</name>
</gene>
<comment type="caution">
    <text evidence="3">The sequence shown here is derived from an EMBL/GenBank/DDBJ whole genome shotgun (WGS) entry which is preliminary data.</text>
</comment>
<dbReference type="Proteomes" id="UP000231464">
    <property type="component" value="Unassembled WGS sequence"/>
</dbReference>